<dbReference type="Proteomes" id="UP000664032">
    <property type="component" value="Unassembled WGS sequence"/>
</dbReference>
<protein>
    <submittedName>
        <fullName evidence="1">Uncharacterized protein</fullName>
    </submittedName>
</protein>
<dbReference type="EMBL" id="JAFIQS020000002">
    <property type="protein sequence ID" value="KAH9485708.1"/>
    <property type="molecule type" value="Genomic_DNA"/>
</dbReference>
<gene>
    <name evidence="1" type="ORF">JR316_0002621</name>
</gene>
<proteinExistence type="predicted"/>
<keyword evidence="2" id="KW-1185">Reference proteome</keyword>
<evidence type="ECO:0000313" key="1">
    <source>
        <dbReference type="EMBL" id="KAH9485708.1"/>
    </source>
</evidence>
<accession>A0ACB8HCQ8</accession>
<evidence type="ECO:0000313" key="2">
    <source>
        <dbReference type="Proteomes" id="UP000664032"/>
    </source>
</evidence>
<comment type="caution">
    <text evidence="1">The sequence shown here is derived from an EMBL/GenBank/DDBJ whole genome shotgun (WGS) entry which is preliminary data.</text>
</comment>
<sequence length="130" mass="14679">MYVINKLSYVQRFRVGLVRYTQVTLSMGYLGLLHDVIAILRCVLVNPTYGSIMYYQSPAAQNKEGFYGAPAADVPDRKRLRSQCRKMMGALQMQLFIGGIVLAAYGNSLYSQDFDDQHKADVTAVLRQVF</sequence>
<organism evidence="1 2">
    <name type="scientific">Psilocybe cubensis</name>
    <name type="common">Psychedelic mushroom</name>
    <name type="synonym">Stropharia cubensis</name>
    <dbReference type="NCBI Taxonomy" id="181762"/>
    <lineage>
        <taxon>Eukaryota</taxon>
        <taxon>Fungi</taxon>
        <taxon>Dikarya</taxon>
        <taxon>Basidiomycota</taxon>
        <taxon>Agaricomycotina</taxon>
        <taxon>Agaricomycetes</taxon>
        <taxon>Agaricomycetidae</taxon>
        <taxon>Agaricales</taxon>
        <taxon>Agaricineae</taxon>
        <taxon>Strophariaceae</taxon>
        <taxon>Psilocybe</taxon>
    </lineage>
</organism>
<name>A0ACB8HCQ8_PSICU</name>
<reference evidence="1" key="1">
    <citation type="submission" date="2021-10" db="EMBL/GenBank/DDBJ databases">
        <title>Psilocybe cubensis genome.</title>
        <authorList>
            <person name="Mckernan K.J."/>
            <person name="Crawford S."/>
            <person name="Trippe A."/>
            <person name="Kane L.T."/>
            <person name="Mclaughlin S."/>
        </authorList>
    </citation>
    <scope>NUCLEOTIDE SEQUENCE</scope>
    <source>
        <strain evidence="1">MGC-MH-2018</strain>
    </source>
</reference>